<evidence type="ECO:0000256" key="10">
    <source>
        <dbReference type="ARBA" id="ARBA00023034"/>
    </source>
</evidence>
<keyword evidence="12 24" id="KW-0472">Membrane</keyword>
<dbReference type="OrthoDB" id="427096at2759"/>
<evidence type="ECO:0000256" key="14">
    <source>
        <dbReference type="ARBA" id="ARBA00023180"/>
    </source>
</evidence>
<dbReference type="UniPathway" id="UPA00378"/>
<comment type="similarity">
    <text evidence="3 24">Belongs to the glycosyltransferase 10 family.</text>
</comment>
<evidence type="ECO:0000256" key="24">
    <source>
        <dbReference type="RuleBase" id="RU003832"/>
    </source>
</evidence>
<keyword evidence="8" id="KW-0735">Signal-anchor</keyword>
<comment type="catalytic activity">
    <reaction evidence="20">
        <text>a neolactoside nLc4Cer + GDP-beta-L-fucose = a neolactoside III(3)-alpha-Fuc-nLc4Cer + GDP + H(+)</text>
        <dbReference type="Rhea" id="RHEA:48376"/>
        <dbReference type="ChEBI" id="CHEBI:15378"/>
        <dbReference type="ChEBI" id="CHEBI:57273"/>
        <dbReference type="ChEBI" id="CHEBI:58189"/>
        <dbReference type="ChEBI" id="CHEBI:90376"/>
        <dbReference type="ChEBI" id="CHEBI:90379"/>
    </reaction>
    <physiologicalReaction direction="left-to-right" evidence="20">
        <dbReference type="Rhea" id="RHEA:48377"/>
    </physiologicalReaction>
</comment>
<dbReference type="InterPro" id="IPR055270">
    <property type="entry name" value="Glyco_tran_10_C"/>
</dbReference>
<evidence type="ECO:0000256" key="13">
    <source>
        <dbReference type="ARBA" id="ARBA00023157"/>
    </source>
</evidence>
<comment type="pathway">
    <text evidence="1">Protein modification; protein glycosylation.</text>
</comment>
<evidence type="ECO:0000256" key="20">
    <source>
        <dbReference type="ARBA" id="ARBA00036757"/>
    </source>
</evidence>
<dbReference type="FunFam" id="3.40.50.11660:FF:000001">
    <property type="entry name" value="alpha-(1,3)-fucosyltransferase 9"/>
    <property type="match status" value="1"/>
</dbReference>
<keyword evidence="9 24" id="KW-1133">Transmembrane helix</keyword>
<reference evidence="28" key="1">
    <citation type="submission" date="2025-08" db="UniProtKB">
        <authorList>
            <consortium name="RefSeq"/>
        </authorList>
    </citation>
    <scope>IDENTIFICATION</scope>
</reference>
<protein>
    <recommendedName>
        <fullName evidence="24">Fucosyltransferase</fullName>
        <ecNumber evidence="24">2.4.1.-</ecNumber>
    </recommendedName>
</protein>
<dbReference type="InterPro" id="IPR031481">
    <property type="entry name" value="Glyco_tran_10_N"/>
</dbReference>
<proteinExistence type="inferred from homology"/>
<organism evidence="27 28">
    <name type="scientific">Clupea harengus</name>
    <name type="common">Atlantic herring</name>
    <dbReference type="NCBI Taxonomy" id="7950"/>
    <lineage>
        <taxon>Eukaryota</taxon>
        <taxon>Metazoa</taxon>
        <taxon>Chordata</taxon>
        <taxon>Craniata</taxon>
        <taxon>Vertebrata</taxon>
        <taxon>Euteleostomi</taxon>
        <taxon>Actinopterygii</taxon>
        <taxon>Neopterygii</taxon>
        <taxon>Teleostei</taxon>
        <taxon>Clupei</taxon>
        <taxon>Clupeiformes</taxon>
        <taxon>Clupeoidei</taxon>
        <taxon>Clupeidae</taxon>
        <taxon>Clupea</taxon>
    </lineage>
</organism>
<evidence type="ECO:0000259" key="26">
    <source>
        <dbReference type="Pfam" id="PF17039"/>
    </source>
</evidence>
<evidence type="ECO:0000259" key="25">
    <source>
        <dbReference type="Pfam" id="PF00852"/>
    </source>
</evidence>
<evidence type="ECO:0000256" key="16">
    <source>
        <dbReference type="ARBA" id="ARBA00036053"/>
    </source>
</evidence>
<feature type="transmembrane region" description="Helical" evidence="24">
    <location>
        <begin position="12"/>
        <end position="33"/>
    </location>
</feature>
<evidence type="ECO:0000256" key="23">
    <source>
        <dbReference type="ARBA" id="ARBA00043838"/>
    </source>
</evidence>
<comment type="catalytic activity">
    <reaction evidence="18">
        <text>alpha-N-glycoloylneuraminosyl-(2-&gt;3)-beta-D-galactosyl-(1-&gt;4)-N-acetyl-beta-D-glucosaminyl-(1-&gt;3)-beta-D-galactosyl-(1-&gt;4)-N-acetyl-beta-D-glucosaminyl-(1-&gt;3)-beta-D-galactosyl-(1-&gt;4)-beta-D-glucosyl-(1&lt;-&gt;1')-ceramide + GDP-beta-L-fucose = alpha-N-glycoloylneuraminosyl-(2-&gt;3)-beta-D-galactosyl-(1-&gt;4)-N-acetyl-beta-D-glucosaminyl-(1-&gt;3)-beta-D-galactosyl-(1-&gt;4)-[alpha-L-fucosyl-(1-&gt;3)]-N-acetyl-beta-D-glucosaminyl-(1-&gt;3)-beta-D-galactosyl-(1-&gt;4)-beta-D-glucosyl-(1&lt;-&gt;1')-ceramide + GDP + H(+)</text>
        <dbReference type="Rhea" id="RHEA:48388"/>
        <dbReference type="ChEBI" id="CHEBI:15378"/>
        <dbReference type="ChEBI" id="CHEBI:57273"/>
        <dbReference type="ChEBI" id="CHEBI:58189"/>
        <dbReference type="ChEBI" id="CHEBI:90383"/>
        <dbReference type="ChEBI" id="CHEBI:90384"/>
    </reaction>
    <physiologicalReaction direction="left-to-right" evidence="18">
        <dbReference type="Rhea" id="RHEA:48389"/>
    </physiologicalReaction>
</comment>
<dbReference type="AlphaFoldDB" id="A0A6P3VIM5"/>
<dbReference type="SUPFAM" id="SSF53756">
    <property type="entry name" value="UDP-Glycosyltransferase/glycogen phosphorylase"/>
    <property type="match status" value="1"/>
</dbReference>
<evidence type="ECO:0000256" key="18">
    <source>
        <dbReference type="ARBA" id="ARBA00036295"/>
    </source>
</evidence>
<dbReference type="GO" id="GO:0006629">
    <property type="term" value="P:lipid metabolic process"/>
    <property type="evidence" value="ECO:0007669"/>
    <property type="project" value="UniProtKB-KW"/>
</dbReference>
<dbReference type="Pfam" id="PF17039">
    <property type="entry name" value="Glyco_tran_10_N"/>
    <property type="match status" value="1"/>
</dbReference>
<evidence type="ECO:0000256" key="21">
    <source>
        <dbReference type="ARBA" id="ARBA00037848"/>
    </source>
</evidence>
<dbReference type="GO" id="GO:0032580">
    <property type="term" value="C:Golgi cisterna membrane"/>
    <property type="evidence" value="ECO:0007669"/>
    <property type="project" value="UniProtKB-SubCell"/>
</dbReference>
<sequence length="354" mass="41464">MWFSSVAHVVKVGSIAFLFVAGFVMLLSMYMGVQPSHCMPAPRNQHPPRPILLLWFWPEGHKFDLSDCKPEFGISDCFLTDDRTMVNNSEGVLIYNKAIQSDLSNLPPRHRPPFQKWIWYNIDPPSKTRNLTNLDNLFNLTMSYRKDADITVRVRVFSRKKAEEFMLPEKDKMVCWVSDEDDLGVARDYYNELKKHMKIHVFGKAFGKPLEPDHYYSTIASCNFHLSFENSISPDYITKTLHDPLVSGTVPVVLGPPRKNYENYIPRDCFIHVDDFPDAKALAESLSHLDSNTTAYQNYFAWREYLYVKPRLLESHNQFLYDVCLACQHLGRKRIYRRIHDVYKWFHTKPSWLP</sequence>
<dbReference type="Proteomes" id="UP000515152">
    <property type="component" value="Chromosome 7"/>
</dbReference>
<keyword evidence="5 24" id="KW-0328">Glycosyltransferase</keyword>
<feature type="domain" description="Fucosyltransferase C-terminal" evidence="25">
    <location>
        <begin position="168"/>
        <end position="345"/>
    </location>
</feature>
<evidence type="ECO:0000313" key="28">
    <source>
        <dbReference type="RefSeq" id="XP_012673217.2"/>
    </source>
</evidence>
<keyword evidence="10 24" id="KW-0333">Golgi apparatus</keyword>
<dbReference type="InterPro" id="IPR038577">
    <property type="entry name" value="GT10-like_C_sf"/>
</dbReference>
<dbReference type="Pfam" id="PF00852">
    <property type="entry name" value="Glyco_transf_10"/>
    <property type="match status" value="1"/>
</dbReference>
<dbReference type="Gene3D" id="3.40.50.11660">
    <property type="entry name" value="Glycosyl transferase family 10, C-terminal domain"/>
    <property type="match status" value="1"/>
</dbReference>
<evidence type="ECO:0000256" key="22">
    <source>
        <dbReference type="ARBA" id="ARBA00043828"/>
    </source>
</evidence>
<comment type="subunit">
    <text evidence="4">Homodimer.</text>
</comment>
<evidence type="ECO:0000256" key="9">
    <source>
        <dbReference type="ARBA" id="ARBA00022989"/>
    </source>
</evidence>
<evidence type="ECO:0000256" key="8">
    <source>
        <dbReference type="ARBA" id="ARBA00022968"/>
    </source>
</evidence>
<keyword evidence="13" id="KW-1015">Disulfide bond</keyword>
<keyword evidence="14" id="KW-0325">Glycoprotein</keyword>
<comment type="catalytic activity">
    <reaction evidence="22">
        <text>beta-D-Gal-(1-&gt;4)-beta-D-GlcNAc-(1-&gt;3)-beta-D-Gal-(1-&gt;4)-D-Glc + GDP-beta-L-fucose = beta-D-Gal-(1-&gt;4)-[alpha-L-Fuc-(1-&gt;3)]-beta-D-GlcNAc-(1-&gt;3)-beta-D-Gal-(1-&gt;4)-D-Glc + GDP + H(+)</text>
        <dbReference type="Rhea" id="RHEA:77187"/>
        <dbReference type="ChEBI" id="CHEBI:15378"/>
        <dbReference type="ChEBI" id="CHEBI:57273"/>
        <dbReference type="ChEBI" id="CHEBI:58189"/>
        <dbReference type="ChEBI" id="CHEBI:60239"/>
        <dbReference type="ChEBI" id="CHEBI:61352"/>
    </reaction>
    <physiologicalReaction direction="left-to-right" evidence="22">
        <dbReference type="Rhea" id="RHEA:77188"/>
    </physiologicalReaction>
</comment>
<comment type="catalytic activity">
    <reaction evidence="17">
        <text>an alpha-Neu5Ac-(2-&gt;3)-beta-D-Gal-(1-&gt;4)-beta-D-GlcNAc-(1-&gt;3)-beta-D-Gal-(1-&gt;4)-beta-D-GlcNAc derivative + GDP-beta-L-fucose = an alpha-Neu5Ac-(2-&gt;3)-beta-D-Gal-(1-&gt;4)-beta-D-GlcNAc-(1-&gt;3)-beta-D-Gal-(1-&gt;4)-[alpha-L-Fuc-(1-&gt;3)]-beta-D-GlcNAc derivative + GDP + H(+)</text>
        <dbReference type="Rhea" id="RHEA:68044"/>
        <dbReference type="ChEBI" id="CHEBI:15378"/>
        <dbReference type="ChEBI" id="CHEBI:57273"/>
        <dbReference type="ChEBI" id="CHEBI:58189"/>
        <dbReference type="ChEBI" id="CHEBI:145343"/>
        <dbReference type="ChEBI" id="CHEBI:176900"/>
    </reaction>
    <physiologicalReaction direction="left-to-right" evidence="17">
        <dbReference type="Rhea" id="RHEA:68045"/>
    </physiologicalReaction>
</comment>
<dbReference type="PANTHER" id="PTHR11929">
    <property type="entry name" value="ALPHA- 1,3 -FUCOSYLTRANSFERASE"/>
    <property type="match status" value="1"/>
</dbReference>
<comment type="catalytic activity">
    <reaction evidence="15">
        <text>a beta-D-galactosyl-(1-&gt;4)-N-acetyl-beta-D-glucosaminyl derivative + GDP-beta-L-fucose = a beta-D-galactosyl-(1-&gt;4)-[alpha-L-fucosyl-(1-&gt;3)]-N-acetyl-beta-D-glucosaminyl derivative + GDP + H(+)</text>
        <dbReference type="Rhea" id="RHEA:14257"/>
        <dbReference type="ChEBI" id="CHEBI:15378"/>
        <dbReference type="ChEBI" id="CHEBI:57273"/>
        <dbReference type="ChEBI" id="CHEBI:58189"/>
        <dbReference type="ChEBI" id="CHEBI:133507"/>
        <dbReference type="ChEBI" id="CHEBI:137941"/>
        <dbReference type="EC" id="2.4.1.152"/>
    </reaction>
    <physiologicalReaction direction="left-to-right" evidence="15">
        <dbReference type="Rhea" id="RHEA:14258"/>
    </physiologicalReaction>
</comment>
<evidence type="ECO:0000256" key="6">
    <source>
        <dbReference type="ARBA" id="ARBA00022679"/>
    </source>
</evidence>
<comment type="catalytic activity">
    <reaction evidence="23">
        <text>an alpha-L-Fuc-(1-&gt;2)-beta-D-Gal-(1-&gt;4)-beta-D-GlcNAc derivative + GDP-beta-L-fucose = an alpha-L-Fuc-(1-&gt;2)-beta-D-Gal-(1-&gt;4)-[alpha-L-Fuc-(1-&gt;3)]-beta-D-GlcNAc derivative + GDP + H(+)</text>
        <dbReference type="Rhea" id="RHEA:77191"/>
        <dbReference type="ChEBI" id="CHEBI:15378"/>
        <dbReference type="ChEBI" id="CHEBI:57273"/>
        <dbReference type="ChEBI" id="CHEBI:58189"/>
        <dbReference type="ChEBI" id="CHEBI:133510"/>
        <dbReference type="ChEBI" id="CHEBI:195560"/>
    </reaction>
    <physiologicalReaction direction="left-to-right" evidence="23">
        <dbReference type="Rhea" id="RHEA:77192"/>
    </physiologicalReaction>
</comment>
<keyword evidence="27" id="KW-1185">Reference proteome</keyword>
<dbReference type="GeneID" id="105891587"/>
<dbReference type="RefSeq" id="XP_012673217.2">
    <property type="nucleotide sequence ID" value="XM_012817763.3"/>
</dbReference>
<evidence type="ECO:0000256" key="5">
    <source>
        <dbReference type="ARBA" id="ARBA00022676"/>
    </source>
</evidence>
<feature type="domain" description="Fucosyltransferase N-terminal" evidence="26">
    <location>
        <begin position="49"/>
        <end position="153"/>
    </location>
</feature>
<dbReference type="GO" id="GO:0017083">
    <property type="term" value="F:4-galactosyl-N-acetylglucosaminide 3-alpha-L-fucosyltransferase activity"/>
    <property type="evidence" value="ECO:0007669"/>
    <property type="project" value="UniProtKB-EC"/>
</dbReference>
<dbReference type="KEGG" id="char:105891587"/>
<evidence type="ECO:0000256" key="15">
    <source>
        <dbReference type="ARBA" id="ARBA00029329"/>
    </source>
</evidence>
<name>A0A6P3VIM5_CLUHA</name>
<keyword evidence="7 24" id="KW-0812">Transmembrane</keyword>
<evidence type="ECO:0000256" key="11">
    <source>
        <dbReference type="ARBA" id="ARBA00023098"/>
    </source>
</evidence>
<evidence type="ECO:0000256" key="12">
    <source>
        <dbReference type="ARBA" id="ARBA00023136"/>
    </source>
</evidence>
<evidence type="ECO:0000256" key="2">
    <source>
        <dbReference type="ARBA" id="ARBA00004934"/>
    </source>
</evidence>
<evidence type="ECO:0000256" key="4">
    <source>
        <dbReference type="ARBA" id="ARBA00011738"/>
    </source>
</evidence>
<evidence type="ECO:0000313" key="27">
    <source>
        <dbReference type="Proteomes" id="UP000515152"/>
    </source>
</evidence>
<comment type="subcellular location">
    <subcellularLocation>
        <location evidence="24">Golgi apparatus</location>
        <location evidence="24">Golgi stack membrane</location>
        <topology evidence="24">Single-pass type II membrane protein</topology>
    </subcellularLocation>
    <subcellularLocation>
        <location evidence="21">Golgi apparatus</location>
        <location evidence="21">trans-Golgi network membrane</location>
        <topology evidence="21">Single-pass type II membrane protein</topology>
    </subcellularLocation>
</comment>
<comment type="catalytic activity">
    <reaction evidence="19">
        <text>an N-acetyl-alpha-neuraminyl-(2-&gt;3)-beta-D-galactosyl-(1-&gt;4)-N-acetyl-beta-D-glucosaminyl derivative + GDP-beta-L-fucose = an alpha-Neu5Ac-(2-&gt;3)-beta-D-Gal-(1-&gt;4)-[alpha-L-Fuc-(1-&gt;3)]-beta-D-GlcNAc derivative + GDP + H(+)</text>
        <dbReference type="Rhea" id="RHEA:56076"/>
        <dbReference type="ChEBI" id="CHEBI:15378"/>
        <dbReference type="ChEBI" id="CHEBI:57273"/>
        <dbReference type="ChEBI" id="CHEBI:58189"/>
        <dbReference type="ChEBI" id="CHEBI:136545"/>
        <dbReference type="ChEBI" id="CHEBI:139509"/>
    </reaction>
    <physiologicalReaction direction="left-to-right" evidence="19">
        <dbReference type="Rhea" id="RHEA:56077"/>
    </physiologicalReaction>
</comment>
<gene>
    <name evidence="28" type="primary">LOC105891587</name>
</gene>
<evidence type="ECO:0000256" key="17">
    <source>
        <dbReference type="ARBA" id="ARBA00036234"/>
    </source>
</evidence>
<dbReference type="InterPro" id="IPR001503">
    <property type="entry name" value="Glyco_trans_10"/>
</dbReference>
<comment type="pathway">
    <text evidence="2">Glycolipid biosynthesis.</text>
</comment>
<evidence type="ECO:0000256" key="1">
    <source>
        <dbReference type="ARBA" id="ARBA00004922"/>
    </source>
</evidence>
<evidence type="ECO:0000256" key="3">
    <source>
        <dbReference type="ARBA" id="ARBA00008919"/>
    </source>
</evidence>
<keyword evidence="11" id="KW-0443">Lipid metabolism</keyword>
<evidence type="ECO:0000256" key="19">
    <source>
        <dbReference type="ARBA" id="ARBA00036481"/>
    </source>
</evidence>
<comment type="catalytic activity">
    <reaction evidence="16">
        <text>alpha-D-galactosyl-(1-&gt;3)-beta-D-galactosyl-(1-&gt;4)-N-acetyl-beta-D-glucosaminyl-(1-&gt;3)-beta-D-galactosyl-(1-&gt;4)-beta-D-glucosyl-(1&lt;-&gt;1')-ceramide + GDP-beta-L-fucose = a neolactoside IV(3)-alpha-Gal,III(3)-alpha-Fuc-nLc4Cer + GDP + H(+)</text>
        <dbReference type="Rhea" id="RHEA:48380"/>
        <dbReference type="ChEBI" id="CHEBI:15378"/>
        <dbReference type="ChEBI" id="CHEBI:57273"/>
        <dbReference type="ChEBI" id="CHEBI:58189"/>
        <dbReference type="ChEBI" id="CHEBI:90380"/>
        <dbReference type="ChEBI" id="CHEBI:90381"/>
    </reaction>
    <physiologicalReaction direction="left-to-right" evidence="16">
        <dbReference type="Rhea" id="RHEA:48381"/>
    </physiologicalReaction>
</comment>
<accession>A0A6P3VIM5</accession>
<dbReference type="EC" id="2.4.1.-" evidence="24"/>
<evidence type="ECO:0000256" key="7">
    <source>
        <dbReference type="ARBA" id="ARBA00022692"/>
    </source>
</evidence>
<keyword evidence="6 24" id="KW-0808">Transferase</keyword>
<dbReference type="PANTHER" id="PTHR11929:SF10">
    <property type="entry name" value="4-GALACTOSYL-N-ACETYLGLUCOSAMINIDE 3-ALPHA-L-FUCOSYLTRANSFERASE 9"/>
    <property type="match status" value="1"/>
</dbReference>